<dbReference type="EMBL" id="JAVAMP010000009">
    <property type="protein sequence ID" value="MDP5275622.1"/>
    <property type="molecule type" value="Genomic_DNA"/>
</dbReference>
<dbReference type="RefSeq" id="WP_305992935.1">
    <property type="nucleotide sequence ID" value="NZ_JAVAMP010000009.1"/>
</dbReference>
<organism evidence="4 5">
    <name type="scientific">Chengkuizengella axinellae</name>
    <dbReference type="NCBI Taxonomy" id="3064388"/>
    <lineage>
        <taxon>Bacteria</taxon>
        <taxon>Bacillati</taxon>
        <taxon>Bacillota</taxon>
        <taxon>Bacilli</taxon>
        <taxon>Bacillales</taxon>
        <taxon>Paenibacillaceae</taxon>
        <taxon>Chengkuizengella</taxon>
    </lineage>
</organism>
<dbReference type="InterPro" id="IPR057326">
    <property type="entry name" value="KR_dom"/>
</dbReference>
<dbReference type="NCBIfam" id="NF009466">
    <property type="entry name" value="PRK12826.1-2"/>
    <property type="match status" value="1"/>
</dbReference>
<dbReference type="PRINTS" id="PR00081">
    <property type="entry name" value="GDHRDH"/>
</dbReference>
<dbReference type="PRINTS" id="PR00080">
    <property type="entry name" value="SDRFAMILY"/>
</dbReference>
<evidence type="ECO:0000259" key="3">
    <source>
        <dbReference type="SMART" id="SM00822"/>
    </source>
</evidence>
<dbReference type="InterPro" id="IPR036291">
    <property type="entry name" value="NAD(P)-bd_dom_sf"/>
</dbReference>
<comment type="similarity">
    <text evidence="1">Belongs to the short-chain dehydrogenases/reductases (SDR) family.</text>
</comment>
<keyword evidence="2 4" id="KW-0560">Oxidoreductase</keyword>
<keyword evidence="5" id="KW-1185">Reference proteome</keyword>
<dbReference type="GO" id="GO:0004316">
    <property type="term" value="F:3-oxoacyl-[acyl-carrier-protein] reductase (NADPH) activity"/>
    <property type="evidence" value="ECO:0007669"/>
    <property type="project" value="UniProtKB-EC"/>
</dbReference>
<sequence length="248" mass="27004">MDLDLNNKVAIVTGGNSGIGKAIAVKLLEEGSSVIVMDKHLDQETGLIESNHYFSYAYSVDVTDKKNVVEVVKNTVQKFGKVDILINNAGVFRDEKLIHMTEEDWNLVLDVNLKGTFNCIQAVSPFMMKQKYGKIVNVSSISYKGNYGQANYSASKAGIVSLTKTAAMEFAPYVNVNCVTPGPINTPLFQSMNEKSKNKWVNKIPLGKVAEPEDVANCVLFLSSDVSKFVTGVILDVDGGLTAGINLR</sequence>
<dbReference type="Proteomes" id="UP001231941">
    <property type="component" value="Unassembled WGS sequence"/>
</dbReference>
<dbReference type="InterPro" id="IPR002347">
    <property type="entry name" value="SDR_fam"/>
</dbReference>
<comment type="caution">
    <text evidence="4">The sequence shown here is derived from an EMBL/GenBank/DDBJ whole genome shotgun (WGS) entry which is preliminary data.</text>
</comment>
<reference evidence="4 5" key="1">
    <citation type="submission" date="2023-08" db="EMBL/GenBank/DDBJ databases">
        <authorList>
            <person name="Park J.-S."/>
        </authorList>
    </citation>
    <scope>NUCLEOTIDE SEQUENCE [LARGE SCALE GENOMIC DNA]</scope>
    <source>
        <strain evidence="4 5">2205SS18-9</strain>
    </source>
</reference>
<dbReference type="InterPro" id="IPR020904">
    <property type="entry name" value="Sc_DH/Rdtase_CS"/>
</dbReference>
<name>A0ABT9J202_9BACL</name>
<dbReference type="PANTHER" id="PTHR42760:SF133">
    <property type="entry name" value="3-OXOACYL-[ACYL-CARRIER-PROTEIN] REDUCTASE"/>
    <property type="match status" value="1"/>
</dbReference>
<evidence type="ECO:0000313" key="5">
    <source>
        <dbReference type="Proteomes" id="UP001231941"/>
    </source>
</evidence>
<dbReference type="SMART" id="SM00822">
    <property type="entry name" value="PKS_KR"/>
    <property type="match status" value="1"/>
</dbReference>
<dbReference type="SUPFAM" id="SSF51735">
    <property type="entry name" value="NAD(P)-binding Rossmann-fold domains"/>
    <property type="match status" value="1"/>
</dbReference>
<dbReference type="PROSITE" id="PS00061">
    <property type="entry name" value="ADH_SHORT"/>
    <property type="match status" value="1"/>
</dbReference>
<dbReference type="EC" id="1.1.1.100" evidence="4"/>
<gene>
    <name evidence="4" type="primary">fabG</name>
    <name evidence="4" type="ORF">Q5Y73_16050</name>
</gene>
<dbReference type="Gene3D" id="3.40.50.720">
    <property type="entry name" value="NAD(P)-binding Rossmann-like Domain"/>
    <property type="match status" value="1"/>
</dbReference>
<dbReference type="NCBIfam" id="NF005559">
    <property type="entry name" value="PRK07231.1"/>
    <property type="match status" value="1"/>
</dbReference>
<accession>A0ABT9J202</accession>
<proteinExistence type="inferred from homology"/>
<dbReference type="PANTHER" id="PTHR42760">
    <property type="entry name" value="SHORT-CHAIN DEHYDROGENASES/REDUCTASES FAMILY MEMBER"/>
    <property type="match status" value="1"/>
</dbReference>
<evidence type="ECO:0000256" key="2">
    <source>
        <dbReference type="ARBA" id="ARBA00023002"/>
    </source>
</evidence>
<evidence type="ECO:0000256" key="1">
    <source>
        <dbReference type="ARBA" id="ARBA00006484"/>
    </source>
</evidence>
<evidence type="ECO:0000313" key="4">
    <source>
        <dbReference type="EMBL" id="MDP5275622.1"/>
    </source>
</evidence>
<dbReference type="Pfam" id="PF13561">
    <property type="entry name" value="adh_short_C2"/>
    <property type="match status" value="1"/>
</dbReference>
<protein>
    <submittedName>
        <fullName evidence="4">3-oxoacyl-ACP reductase FabG</fullName>
        <ecNumber evidence="4">1.1.1.100</ecNumber>
    </submittedName>
</protein>
<feature type="domain" description="Ketoreductase" evidence="3">
    <location>
        <begin position="8"/>
        <end position="173"/>
    </location>
</feature>